<dbReference type="Gene3D" id="3.20.20.150">
    <property type="entry name" value="Divalent-metal-dependent TIM barrel enzymes"/>
    <property type="match status" value="1"/>
</dbReference>
<proteinExistence type="predicted"/>
<dbReference type="Proteomes" id="UP001156691">
    <property type="component" value="Unassembled WGS sequence"/>
</dbReference>
<dbReference type="InterPro" id="IPR050312">
    <property type="entry name" value="IolE/XylAMocC-like"/>
</dbReference>
<organism evidence="2 3">
    <name type="scientific">Devosia nitrariae</name>
    <dbReference type="NCBI Taxonomy" id="2071872"/>
    <lineage>
        <taxon>Bacteria</taxon>
        <taxon>Pseudomonadati</taxon>
        <taxon>Pseudomonadota</taxon>
        <taxon>Alphaproteobacteria</taxon>
        <taxon>Hyphomicrobiales</taxon>
        <taxon>Devosiaceae</taxon>
        <taxon>Devosia</taxon>
    </lineage>
</organism>
<comment type="caution">
    <text evidence="2">The sequence shown here is derived from an EMBL/GenBank/DDBJ whole genome shotgun (WGS) entry which is preliminary data.</text>
</comment>
<dbReference type="PANTHER" id="PTHR12110:SF48">
    <property type="entry name" value="BLL3656 PROTEIN"/>
    <property type="match status" value="1"/>
</dbReference>
<dbReference type="InterPro" id="IPR013022">
    <property type="entry name" value="Xyl_isomerase-like_TIM-brl"/>
</dbReference>
<keyword evidence="3" id="KW-1185">Reference proteome</keyword>
<accession>A0ABQ5W8E4</accession>
<evidence type="ECO:0000259" key="1">
    <source>
        <dbReference type="Pfam" id="PF01261"/>
    </source>
</evidence>
<gene>
    <name evidence="2" type="ORF">GCM10010862_35670</name>
</gene>
<dbReference type="InterPro" id="IPR036237">
    <property type="entry name" value="Xyl_isomerase-like_sf"/>
</dbReference>
<feature type="domain" description="Xylose isomerase-like TIM barrel" evidence="1">
    <location>
        <begin position="36"/>
        <end position="280"/>
    </location>
</feature>
<evidence type="ECO:0000313" key="2">
    <source>
        <dbReference type="EMBL" id="GLQ56308.1"/>
    </source>
</evidence>
<reference evidence="3" key="1">
    <citation type="journal article" date="2019" name="Int. J. Syst. Evol. Microbiol.">
        <title>The Global Catalogue of Microorganisms (GCM) 10K type strain sequencing project: providing services to taxonomists for standard genome sequencing and annotation.</title>
        <authorList>
            <consortium name="The Broad Institute Genomics Platform"/>
            <consortium name="The Broad Institute Genome Sequencing Center for Infectious Disease"/>
            <person name="Wu L."/>
            <person name="Ma J."/>
        </authorList>
    </citation>
    <scope>NUCLEOTIDE SEQUENCE [LARGE SCALE GENOMIC DNA]</scope>
    <source>
        <strain evidence="3">NBRC 112416</strain>
    </source>
</reference>
<dbReference type="SUPFAM" id="SSF51658">
    <property type="entry name" value="Xylose isomerase-like"/>
    <property type="match status" value="1"/>
</dbReference>
<dbReference type="EMBL" id="BSNS01000020">
    <property type="protein sequence ID" value="GLQ56308.1"/>
    <property type="molecule type" value="Genomic_DNA"/>
</dbReference>
<sequence>MQKARRDRETATLNDRPIRFALNHMVAPQLSLPEFFALARNLGMSSVEIRNDIAGQAILDGTPASTVRRWSADEGVDIISINALQKFNHWSADRASEAEALADYAAKCGARALVLVAANDGTRMADAERVANATESLVGLKPILASRGLAGFVECLGFEACSLRRKSEAVSAIRAADGAGVFTLTHDTFHHYLAGEAAMFPDRTGLVHISGVDHPEVAVSDMRDAHRLLVGPADRLGNLDQIAALRAAGCDAILSFEPFAEELRALADPAAAIRRSADYIIEGLARRAA</sequence>
<dbReference type="Pfam" id="PF01261">
    <property type="entry name" value="AP_endonuc_2"/>
    <property type="match status" value="1"/>
</dbReference>
<name>A0ABQ5W8E4_9HYPH</name>
<dbReference type="PIRSF" id="PIRSF036778">
    <property type="entry name" value="UCP036778"/>
    <property type="match status" value="1"/>
</dbReference>
<protein>
    <recommendedName>
        <fullName evidence="1">Xylose isomerase-like TIM barrel domain-containing protein</fullName>
    </recommendedName>
</protein>
<dbReference type="PANTHER" id="PTHR12110">
    <property type="entry name" value="HYDROXYPYRUVATE ISOMERASE"/>
    <property type="match status" value="1"/>
</dbReference>
<dbReference type="InterPro" id="IPR014621">
    <property type="entry name" value="UCP036778_sugar_epimerase"/>
</dbReference>
<evidence type="ECO:0000313" key="3">
    <source>
        <dbReference type="Proteomes" id="UP001156691"/>
    </source>
</evidence>